<dbReference type="InterPro" id="IPR052930">
    <property type="entry name" value="TA_antitoxin_MntA"/>
</dbReference>
<dbReference type="SUPFAM" id="SSF81301">
    <property type="entry name" value="Nucleotidyltransferase"/>
    <property type="match status" value="1"/>
</dbReference>
<evidence type="ECO:0000259" key="1">
    <source>
        <dbReference type="Pfam" id="PF18765"/>
    </source>
</evidence>
<comment type="caution">
    <text evidence="2">The sequence shown here is derived from an EMBL/GenBank/DDBJ whole genome shotgun (WGS) entry which is preliminary data.</text>
</comment>
<dbReference type="Gene3D" id="3.30.460.10">
    <property type="entry name" value="Beta Polymerase, domain 2"/>
    <property type="match status" value="1"/>
</dbReference>
<evidence type="ECO:0000313" key="2">
    <source>
        <dbReference type="EMBL" id="GAI80859.1"/>
    </source>
</evidence>
<dbReference type="AlphaFoldDB" id="X1TLD4"/>
<dbReference type="InterPro" id="IPR043519">
    <property type="entry name" value="NT_sf"/>
</dbReference>
<name>X1TLD4_9ZZZZ</name>
<dbReference type="Pfam" id="PF18765">
    <property type="entry name" value="Polbeta"/>
    <property type="match status" value="1"/>
</dbReference>
<dbReference type="EMBL" id="BARW01013528">
    <property type="protein sequence ID" value="GAI80859.1"/>
    <property type="molecule type" value="Genomic_DNA"/>
</dbReference>
<sequence length="119" mass="14086">MDISKCANYLKEKKERRIWEREKIRRKAMAKLSLLKQILSNFSEVKKAYIFGSIIKEGKFRENSDIDIALEGKVKEDYFLIWSELEEKLDEGVDLRILDSGVTSQIIKKEGKLIYERRN</sequence>
<dbReference type="InterPro" id="IPR041633">
    <property type="entry name" value="Polbeta"/>
</dbReference>
<organism evidence="2">
    <name type="scientific">marine sediment metagenome</name>
    <dbReference type="NCBI Taxonomy" id="412755"/>
    <lineage>
        <taxon>unclassified sequences</taxon>
        <taxon>metagenomes</taxon>
        <taxon>ecological metagenomes</taxon>
    </lineage>
</organism>
<accession>X1TLD4</accession>
<reference evidence="2" key="1">
    <citation type="journal article" date="2014" name="Front. Microbiol.">
        <title>High frequency of phylogenetically diverse reductive dehalogenase-homologous genes in deep subseafloor sedimentary metagenomes.</title>
        <authorList>
            <person name="Kawai M."/>
            <person name="Futagami T."/>
            <person name="Toyoda A."/>
            <person name="Takaki Y."/>
            <person name="Nishi S."/>
            <person name="Hori S."/>
            <person name="Arai W."/>
            <person name="Tsubouchi T."/>
            <person name="Morono Y."/>
            <person name="Uchiyama I."/>
            <person name="Ito T."/>
            <person name="Fujiyama A."/>
            <person name="Inagaki F."/>
            <person name="Takami H."/>
        </authorList>
    </citation>
    <scope>NUCLEOTIDE SEQUENCE</scope>
    <source>
        <strain evidence="2">Expedition CK06-06</strain>
    </source>
</reference>
<protein>
    <recommendedName>
        <fullName evidence="1">Polymerase beta nucleotidyltransferase domain-containing protein</fullName>
    </recommendedName>
</protein>
<proteinExistence type="predicted"/>
<gene>
    <name evidence="2" type="ORF">S12H4_24727</name>
</gene>
<dbReference type="PANTHER" id="PTHR43852:SF2">
    <property type="entry name" value="PROTEIN ADENYLYLTRANSFERASE MNTA"/>
    <property type="match status" value="1"/>
</dbReference>
<dbReference type="PANTHER" id="PTHR43852">
    <property type="entry name" value="NUCLEOTIDYLTRANSFERASE"/>
    <property type="match status" value="1"/>
</dbReference>
<dbReference type="CDD" id="cd05403">
    <property type="entry name" value="NT_KNTase_like"/>
    <property type="match status" value="1"/>
</dbReference>
<feature type="domain" description="Polymerase beta nucleotidyltransferase" evidence="1">
    <location>
        <begin position="35"/>
        <end position="117"/>
    </location>
</feature>